<gene>
    <name evidence="1" type="ORF">EBV32_04805</name>
</gene>
<dbReference type="EMBL" id="RGET01000107">
    <property type="protein sequence ID" value="NBN88387.1"/>
    <property type="molecule type" value="Genomic_DNA"/>
</dbReference>
<evidence type="ECO:0000313" key="2">
    <source>
        <dbReference type="Proteomes" id="UP000713222"/>
    </source>
</evidence>
<organism evidence="1 2">
    <name type="scientific">Candidatus Fonsibacter lacus</name>
    <dbReference type="NCBI Taxonomy" id="2576439"/>
    <lineage>
        <taxon>Bacteria</taxon>
        <taxon>Pseudomonadati</taxon>
        <taxon>Pseudomonadota</taxon>
        <taxon>Alphaproteobacteria</taxon>
        <taxon>Candidatus Pelagibacterales</taxon>
        <taxon>Candidatus Pelagibacterales incertae sedis</taxon>
        <taxon>Candidatus Fonsibacter</taxon>
    </lineage>
</organism>
<comment type="caution">
    <text evidence="1">The sequence shown here is derived from an EMBL/GenBank/DDBJ whole genome shotgun (WGS) entry which is preliminary data.</text>
</comment>
<accession>A0A964V197</accession>
<name>A0A964V197_9PROT</name>
<proteinExistence type="predicted"/>
<dbReference type="Proteomes" id="UP000713222">
    <property type="component" value="Unassembled WGS sequence"/>
</dbReference>
<protein>
    <submittedName>
        <fullName evidence="1">Uncharacterized protein</fullName>
    </submittedName>
</protein>
<evidence type="ECO:0000313" key="1">
    <source>
        <dbReference type="EMBL" id="NBN88387.1"/>
    </source>
</evidence>
<dbReference type="AlphaFoldDB" id="A0A964V197"/>
<reference evidence="1" key="1">
    <citation type="submission" date="2018-10" db="EMBL/GenBank/DDBJ databases">
        <title>Iterative Subtractive Binning of Freshwater Chronoseries Metagenomes Recovers Nearly Complete Genomes from over Four Hundred Novel Species.</title>
        <authorList>
            <person name="Rodriguez-R L.M."/>
            <person name="Tsementzi D."/>
            <person name="Luo C."/>
            <person name="Konstantinidis K.T."/>
        </authorList>
    </citation>
    <scope>NUCLEOTIDE SEQUENCE</scope>
    <source>
        <strain evidence="1">WB7_6_001</strain>
    </source>
</reference>
<sequence>LRVRVDREGRTDGADVHEHPALEVYQVAGVVGTGGQVVGDLRQRTAADVLIALIRHEDTPILGDGVQPLEAEVVQDLPALDAHVHAGGKVPLTVPVLGDKVVNDDPVAVSGVIQR</sequence>
<feature type="non-terminal residue" evidence="1">
    <location>
        <position position="1"/>
    </location>
</feature>